<dbReference type="RefSeq" id="WP_101189800.1">
    <property type="nucleotide sequence ID" value="NZ_QLZQ01000007.1"/>
</dbReference>
<dbReference type="PRINTS" id="PR00080">
    <property type="entry name" value="SDRFAMILY"/>
</dbReference>
<dbReference type="PRINTS" id="PR00081">
    <property type="entry name" value="GDHRDH"/>
</dbReference>
<gene>
    <name evidence="5" type="ORF">DP119_13740</name>
</gene>
<keyword evidence="2" id="KW-0560">Oxidoreductase</keyword>
<dbReference type="CDD" id="cd05233">
    <property type="entry name" value="SDR_c"/>
    <property type="match status" value="1"/>
</dbReference>
<accession>A0A365K2Y1</accession>
<keyword evidence="6" id="KW-1185">Reference proteome</keyword>
<dbReference type="Proteomes" id="UP000251869">
    <property type="component" value="Unassembled WGS sequence"/>
</dbReference>
<dbReference type="InterPro" id="IPR020904">
    <property type="entry name" value="Sc_DH/Rdtase_CS"/>
</dbReference>
<evidence type="ECO:0000313" key="5">
    <source>
        <dbReference type="EMBL" id="RAZ66485.1"/>
    </source>
</evidence>
<name>A0A365K2Y1_9BACL</name>
<protein>
    <submittedName>
        <fullName evidence="5">SDR family NAD(P)-dependent oxidoreductase</fullName>
    </submittedName>
</protein>
<dbReference type="AlphaFoldDB" id="A0A365K2Y1"/>
<dbReference type="FunFam" id="3.40.50.720:FF:000084">
    <property type="entry name" value="Short-chain dehydrogenase reductase"/>
    <property type="match status" value="1"/>
</dbReference>
<evidence type="ECO:0000313" key="6">
    <source>
        <dbReference type="Proteomes" id="UP000251869"/>
    </source>
</evidence>
<dbReference type="InterPro" id="IPR002347">
    <property type="entry name" value="SDR_fam"/>
</dbReference>
<dbReference type="PANTHER" id="PTHR42879:SF2">
    <property type="entry name" value="3-OXOACYL-[ACYL-CARRIER-PROTEIN] REDUCTASE FABG"/>
    <property type="match status" value="1"/>
</dbReference>
<feature type="domain" description="Ketoreductase" evidence="4">
    <location>
        <begin position="12"/>
        <end position="184"/>
    </location>
</feature>
<evidence type="ECO:0000256" key="1">
    <source>
        <dbReference type="ARBA" id="ARBA00006484"/>
    </source>
</evidence>
<organism evidence="5 6">
    <name type="scientific">Planococcus maitriensis</name>
    <dbReference type="NCBI Taxonomy" id="221799"/>
    <lineage>
        <taxon>Bacteria</taxon>
        <taxon>Bacillati</taxon>
        <taxon>Bacillota</taxon>
        <taxon>Bacilli</taxon>
        <taxon>Bacillales</taxon>
        <taxon>Caryophanaceae</taxon>
        <taxon>Planococcus</taxon>
    </lineage>
</organism>
<dbReference type="SMART" id="SM00822">
    <property type="entry name" value="PKS_KR"/>
    <property type="match status" value="1"/>
</dbReference>
<dbReference type="GO" id="GO:0016491">
    <property type="term" value="F:oxidoreductase activity"/>
    <property type="evidence" value="ECO:0007669"/>
    <property type="project" value="UniProtKB-KW"/>
</dbReference>
<dbReference type="Gene3D" id="3.40.50.720">
    <property type="entry name" value="NAD(P)-binding Rossmann-like Domain"/>
    <property type="match status" value="1"/>
</dbReference>
<dbReference type="InterPro" id="IPR057326">
    <property type="entry name" value="KR_dom"/>
</dbReference>
<sequence length="266" mass="28481">MGIFDKQALAEKHLLITGATGGIGWETAKAVAQMGAKLTVTGRDADKLKQLEKELKGMMDGRRLHVHAADLTDPGDRKQLVETAEAKLGFIGGLVNSAGAAGGKQVEELDQEFLEHLMNINYTSTFLLTQLVYRRMMEEGRGDIVNLASLSGLRGTAGNTAYAASKFAVVGWTQSMALEAIEHGIRVNAVCPGYVDTEMARASIQRKAERKGIPFAQAMEEAEAGIPSHRLSTPQEVARTIAFLLTDAAPNIVGESVKISGGSVMR</sequence>
<dbReference type="Pfam" id="PF00106">
    <property type="entry name" value="adh_short"/>
    <property type="match status" value="1"/>
</dbReference>
<dbReference type="InterPro" id="IPR036291">
    <property type="entry name" value="NAD(P)-bd_dom_sf"/>
</dbReference>
<dbReference type="EMBL" id="QLZQ01000007">
    <property type="protein sequence ID" value="RAZ66485.1"/>
    <property type="molecule type" value="Genomic_DNA"/>
</dbReference>
<evidence type="ECO:0000259" key="4">
    <source>
        <dbReference type="SMART" id="SM00822"/>
    </source>
</evidence>
<evidence type="ECO:0000256" key="2">
    <source>
        <dbReference type="ARBA" id="ARBA00023002"/>
    </source>
</evidence>
<dbReference type="SUPFAM" id="SSF51735">
    <property type="entry name" value="NAD(P)-binding Rossmann-fold domains"/>
    <property type="match status" value="1"/>
</dbReference>
<dbReference type="PANTHER" id="PTHR42879">
    <property type="entry name" value="3-OXOACYL-(ACYL-CARRIER-PROTEIN) REDUCTASE"/>
    <property type="match status" value="1"/>
</dbReference>
<dbReference type="InterPro" id="IPR050259">
    <property type="entry name" value="SDR"/>
</dbReference>
<proteinExistence type="inferred from homology"/>
<comment type="caution">
    <text evidence="5">The sequence shown here is derived from an EMBL/GenBank/DDBJ whole genome shotgun (WGS) entry which is preliminary data.</text>
</comment>
<reference evidence="5 6" key="1">
    <citation type="submission" date="2018-06" db="EMBL/GenBank/DDBJ databases">
        <title>The draft genome sequences of strains SCU63 and S1.</title>
        <authorList>
            <person name="Gan L."/>
        </authorList>
    </citation>
    <scope>NUCLEOTIDE SEQUENCE [LARGE SCALE GENOMIC DNA]</scope>
    <source>
        <strain evidence="5 6">S1</strain>
    </source>
</reference>
<dbReference type="GO" id="GO:0008206">
    <property type="term" value="P:bile acid metabolic process"/>
    <property type="evidence" value="ECO:0007669"/>
    <property type="project" value="UniProtKB-ARBA"/>
</dbReference>
<dbReference type="OrthoDB" id="9803333at2"/>
<dbReference type="PROSITE" id="PS00061">
    <property type="entry name" value="ADH_SHORT"/>
    <property type="match status" value="1"/>
</dbReference>
<evidence type="ECO:0000256" key="3">
    <source>
        <dbReference type="RuleBase" id="RU000363"/>
    </source>
</evidence>
<comment type="similarity">
    <text evidence="1 3">Belongs to the short-chain dehydrogenases/reductases (SDR) family.</text>
</comment>